<dbReference type="Proteomes" id="UP000630353">
    <property type="component" value="Unassembled WGS sequence"/>
</dbReference>
<dbReference type="PANTHER" id="PTHR43312">
    <property type="entry name" value="D-THREO-ALDOSE 1-DEHYDROGENASE"/>
    <property type="match status" value="1"/>
</dbReference>
<dbReference type="RefSeq" id="WP_189988147.1">
    <property type="nucleotide sequence ID" value="NZ_BMZS01000003.1"/>
</dbReference>
<name>A0A918XQQ1_9PROT</name>
<gene>
    <name evidence="3" type="ORF">GCM10017083_13030</name>
</gene>
<dbReference type="CDD" id="cd19095">
    <property type="entry name" value="AKR_PA4992-like"/>
    <property type="match status" value="1"/>
</dbReference>
<dbReference type="PROSITE" id="PS51318">
    <property type="entry name" value="TAT"/>
    <property type="match status" value="1"/>
</dbReference>
<evidence type="ECO:0000313" key="4">
    <source>
        <dbReference type="Proteomes" id="UP000630353"/>
    </source>
</evidence>
<evidence type="ECO:0000313" key="3">
    <source>
        <dbReference type="EMBL" id="GHD45292.1"/>
    </source>
</evidence>
<sequence>MTRRIPHPDRRTVLASLAATAGLGTVPLRAADAPPLTRPIPATGERVPVVGMGTWITFNVGDDQGLRDRRLEVLRTFFELGGRVVDSSPMYGTAEDVIGYCLSRLPADVPLFSATKVWTWWQNNGPEQMAESRRLWGVERFDAMQIHNLLNWEGHLETLLADKQAGRVRLIGITTSHGSRHAEMERIMASRPVDLVQFTYNIVDREAERRLLPLAAERGLGVIVNRPFRQKQLFEMFARHKLPGWAGEIGCANWAQFFLKFVISHPAVTCAIPATSRVDHMRENMGALHGPLPDPAMRKRMVDYVENL</sequence>
<keyword evidence="1" id="KW-0732">Signal</keyword>
<protein>
    <submittedName>
        <fullName evidence="3">Oxidoreductase</fullName>
    </submittedName>
</protein>
<dbReference type="InterPro" id="IPR006311">
    <property type="entry name" value="TAT_signal"/>
</dbReference>
<dbReference type="EMBL" id="BMZS01000003">
    <property type="protein sequence ID" value="GHD45292.1"/>
    <property type="molecule type" value="Genomic_DNA"/>
</dbReference>
<feature type="chain" id="PRO_5038105205" evidence="1">
    <location>
        <begin position="31"/>
        <end position="308"/>
    </location>
</feature>
<dbReference type="SUPFAM" id="SSF51430">
    <property type="entry name" value="NAD(P)-linked oxidoreductase"/>
    <property type="match status" value="1"/>
</dbReference>
<dbReference type="PANTHER" id="PTHR43312:SF1">
    <property type="entry name" value="NADP-DEPENDENT OXIDOREDUCTASE DOMAIN-CONTAINING PROTEIN"/>
    <property type="match status" value="1"/>
</dbReference>
<evidence type="ECO:0000259" key="2">
    <source>
        <dbReference type="Pfam" id="PF00248"/>
    </source>
</evidence>
<organism evidence="3 4">
    <name type="scientific">Thalassobaculum fulvum</name>
    <dbReference type="NCBI Taxonomy" id="1633335"/>
    <lineage>
        <taxon>Bacteria</taxon>
        <taxon>Pseudomonadati</taxon>
        <taxon>Pseudomonadota</taxon>
        <taxon>Alphaproteobacteria</taxon>
        <taxon>Rhodospirillales</taxon>
        <taxon>Thalassobaculaceae</taxon>
        <taxon>Thalassobaculum</taxon>
    </lineage>
</organism>
<accession>A0A918XQQ1</accession>
<feature type="domain" description="NADP-dependent oxidoreductase" evidence="2">
    <location>
        <begin position="50"/>
        <end position="296"/>
    </location>
</feature>
<dbReference type="InterPro" id="IPR053135">
    <property type="entry name" value="AKR2_Oxidoreductase"/>
</dbReference>
<comment type="caution">
    <text evidence="3">The sequence shown here is derived from an EMBL/GenBank/DDBJ whole genome shotgun (WGS) entry which is preliminary data.</text>
</comment>
<reference evidence="3" key="2">
    <citation type="submission" date="2020-09" db="EMBL/GenBank/DDBJ databases">
        <authorList>
            <person name="Sun Q."/>
            <person name="Kim S."/>
        </authorList>
    </citation>
    <scope>NUCLEOTIDE SEQUENCE</scope>
    <source>
        <strain evidence="3">KCTC 42651</strain>
    </source>
</reference>
<keyword evidence="4" id="KW-1185">Reference proteome</keyword>
<dbReference type="InterPro" id="IPR036812">
    <property type="entry name" value="NAD(P)_OxRdtase_dom_sf"/>
</dbReference>
<dbReference type="AlphaFoldDB" id="A0A918XQQ1"/>
<dbReference type="Pfam" id="PF00248">
    <property type="entry name" value="Aldo_ket_red"/>
    <property type="match status" value="1"/>
</dbReference>
<dbReference type="Gene3D" id="3.20.20.100">
    <property type="entry name" value="NADP-dependent oxidoreductase domain"/>
    <property type="match status" value="1"/>
</dbReference>
<reference evidence="3" key="1">
    <citation type="journal article" date="2014" name="Int. J. Syst. Evol. Microbiol.">
        <title>Complete genome sequence of Corynebacterium casei LMG S-19264T (=DSM 44701T), isolated from a smear-ripened cheese.</title>
        <authorList>
            <consortium name="US DOE Joint Genome Institute (JGI-PGF)"/>
            <person name="Walter F."/>
            <person name="Albersmeier A."/>
            <person name="Kalinowski J."/>
            <person name="Ruckert C."/>
        </authorList>
    </citation>
    <scope>NUCLEOTIDE SEQUENCE</scope>
    <source>
        <strain evidence="3">KCTC 42651</strain>
    </source>
</reference>
<dbReference type="InterPro" id="IPR023210">
    <property type="entry name" value="NADP_OxRdtase_dom"/>
</dbReference>
<feature type="signal peptide" evidence="1">
    <location>
        <begin position="1"/>
        <end position="30"/>
    </location>
</feature>
<proteinExistence type="predicted"/>
<evidence type="ECO:0000256" key="1">
    <source>
        <dbReference type="SAM" id="SignalP"/>
    </source>
</evidence>